<dbReference type="EMBL" id="FO904939">
    <property type="protein sequence ID" value="CDP27797.1"/>
    <property type="molecule type" value="Genomic_DNA"/>
</dbReference>
<dbReference type="CDD" id="cd00336">
    <property type="entry name" value="Ribosomal_L22"/>
    <property type="match status" value="1"/>
</dbReference>
<dbReference type="SUPFAM" id="SSF54843">
    <property type="entry name" value="Ribosomal protein L22"/>
    <property type="match status" value="1"/>
</dbReference>
<dbReference type="eggNOG" id="KOG1711">
    <property type="taxonomic scope" value="Eukaryota"/>
</dbReference>
<evidence type="ECO:0000256" key="2">
    <source>
        <dbReference type="ARBA" id="ARBA00022980"/>
    </source>
</evidence>
<protein>
    <submittedName>
        <fullName evidence="6">Mitochondrial LSU ribosomal protein L22</fullName>
    </submittedName>
</protein>
<dbReference type="InterPro" id="IPR047867">
    <property type="entry name" value="Ribosomal_uL22_bac/org-type"/>
</dbReference>
<dbReference type="GO" id="GO:0006412">
    <property type="term" value="P:translation"/>
    <property type="evidence" value="ECO:0007669"/>
    <property type="project" value="InterPro"/>
</dbReference>
<evidence type="ECO:0000313" key="7">
    <source>
        <dbReference type="Proteomes" id="UP000001197"/>
    </source>
</evidence>
<feature type="compositionally biased region" description="Low complexity" evidence="5">
    <location>
        <begin position="24"/>
        <end position="37"/>
    </location>
</feature>
<comment type="similarity">
    <text evidence="1 4">Belongs to the universal ribosomal protein uL22 family.</text>
</comment>
<dbReference type="InterPro" id="IPR001063">
    <property type="entry name" value="Ribosomal_uL22"/>
</dbReference>
<dbReference type="STRING" id="515849.A0A090CP90"/>
<sequence length="351" mass="39299">MSLSMPTRRLVRGATSPTTTTLALQQPSRSLSTSPSRPWFWSKKEPSSPTNLKDAITTGTAEARKSLISKLQSRSEAPAIFEDEVAPQQQAVTEKEAAVLSGDQKSSATSGPLTANQKAAQPKTFTRLGGSLVKEALARSVDPDPQARVRWERKIAIRQVKNGTDAYSLEPRLARIARTERSLHSKSPWLPTSVKKLVHLARQIQGKNVEDALVQMKFSKKKMAAEVTTQLKMARDLAIAERGMGLGQGQEGKMEIQRKDGKWMTVGDRSKMYVAEAWVNKGPVRAKNPDYRARGRMFLKESPSTSLSVVLKEHKTLVREHQEREHRRKKQGPWVHLPDRPITAQRAHYSW</sequence>
<dbReference type="InterPro" id="IPR036394">
    <property type="entry name" value="Ribosomal_uL22_sf"/>
</dbReference>
<dbReference type="Proteomes" id="UP000001197">
    <property type="component" value="Chromosome 4"/>
</dbReference>
<dbReference type="PANTHER" id="PTHR13501">
    <property type="entry name" value="CHLOROPLAST 50S RIBOSOMAL PROTEIN L22-RELATED"/>
    <property type="match status" value="1"/>
</dbReference>
<keyword evidence="7" id="KW-1185">Reference proteome</keyword>
<evidence type="ECO:0000313" key="6">
    <source>
        <dbReference type="EMBL" id="CDP27797.1"/>
    </source>
</evidence>
<dbReference type="FunCoup" id="A0A090CP90">
    <property type="interactions" value="250"/>
</dbReference>
<feature type="region of interest" description="Disordered" evidence="5">
    <location>
        <begin position="1"/>
        <end position="59"/>
    </location>
</feature>
<dbReference type="AlphaFoldDB" id="A0A090CP90"/>
<dbReference type="GO" id="GO:0015934">
    <property type="term" value="C:large ribosomal subunit"/>
    <property type="evidence" value="ECO:0007669"/>
    <property type="project" value="InterPro"/>
</dbReference>
<evidence type="ECO:0000256" key="5">
    <source>
        <dbReference type="SAM" id="MobiDB-lite"/>
    </source>
</evidence>
<dbReference type="Gene3D" id="3.90.470.10">
    <property type="entry name" value="Ribosomal protein L22/L17"/>
    <property type="match status" value="1"/>
</dbReference>
<dbReference type="FunFam" id="3.90.470.10:FF:000017">
    <property type="entry name" value="54S ribosomal protein L22, mitochondrial"/>
    <property type="match status" value="1"/>
</dbReference>
<name>A0A090CP90_PODAN</name>
<organism evidence="6 7">
    <name type="scientific">Podospora anserina (strain S / ATCC MYA-4624 / DSM 980 / FGSC 10383)</name>
    <name type="common">Pleurage anserina</name>
    <dbReference type="NCBI Taxonomy" id="515849"/>
    <lineage>
        <taxon>Eukaryota</taxon>
        <taxon>Fungi</taxon>
        <taxon>Dikarya</taxon>
        <taxon>Ascomycota</taxon>
        <taxon>Pezizomycotina</taxon>
        <taxon>Sordariomycetes</taxon>
        <taxon>Sordariomycetidae</taxon>
        <taxon>Sordariales</taxon>
        <taxon>Podosporaceae</taxon>
        <taxon>Podospora</taxon>
        <taxon>Podospora anserina</taxon>
    </lineage>
</organism>
<evidence type="ECO:0000256" key="4">
    <source>
        <dbReference type="RuleBase" id="RU004005"/>
    </source>
</evidence>
<keyword evidence="2 4" id="KW-0689">Ribosomal protein</keyword>
<keyword evidence="3 4" id="KW-0687">Ribonucleoprotein</keyword>
<evidence type="ECO:0000256" key="3">
    <source>
        <dbReference type="ARBA" id="ARBA00023274"/>
    </source>
</evidence>
<proteinExistence type="inferred from homology"/>
<dbReference type="Pfam" id="PF00237">
    <property type="entry name" value="Ribosomal_L22"/>
    <property type="match status" value="1"/>
</dbReference>
<reference evidence="7" key="2">
    <citation type="journal article" date="2014" name="Genetics">
        <title>Maintaining two mating types: Structure of the mating type locus and its role in heterokaryosis in Podospora anserina.</title>
        <authorList>
            <person name="Grognet P."/>
            <person name="Bidard F."/>
            <person name="Kuchly C."/>
            <person name="Tong L.C.H."/>
            <person name="Coppin E."/>
            <person name="Benkhali J.A."/>
            <person name="Couloux A."/>
            <person name="Wincker P."/>
            <person name="Debuchy R."/>
            <person name="Silar P."/>
        </authorList>
    </citation>
    <scope>GENOME REANNOTATION</scope>
    <source>
        <strain evidence="7">S / ATCC MYA-4624 / DSM 980 / FGSC 10383</strain>
    </source>
</reference>
<evidence type="ECO:0000256" key="1">
    <source>
        <dbReference type="ARBA" id="ARBA00009451"/>
    </source>
</evidence>
<reference evidence="6 7" key="1">
    <citation type="journal article" date="2008" name="Genome Biol.">
        <title>The genome sequence of the model ascomycete fungus Podospora anserina.</title>
        <authorList>
            <person name="Espagne E."/>
            <person name="Lespinet O."/>
            <person name="Malagnac F."/>
            <person name="Da Silva C."/>
            <person name="Jaillon O."/>
            <person name="Porcel B.M."/>
            <person name="Couloux A."/>
            <person name="Aury J.-M."/>
            <person name="Segurens B."/>
            <person name="Poulain J."/>
            <person name="Anthouard V."/>
            <person name="Grossetete S."/>
            <person name="Khalili H."/>
            <person name="Coppin E."/>
            <person name="Dequard-Chablat M."/>
            <person name="Picard M."/>
            <person name="Contamine V."/>
            <person name="Arnaise S."/>
            <person name="Bourdais A."/>
            <person name="Berteaux-Lecellier V."/>
            <person name="Gautheret D."/>
            <person name="de Vries R.P."/>
            <person name="Battaglia E."/>
            <person name="Coutinho P.M."/>
            <person name="Danchin E.G.J."/>
            <person name="Henrissat B."/>
            <person name="El Khoury R."/>
            <person name="Sainsard-Chanet A."/>
            <person name="Boivin A."/>
            <person name="Pinan-Lucarre B."/>
            <person name="Sellem C.H."/>
            <person name="Debuchy R."/>
            <person name="Wincker P."/>
            <person name="Weissenbach J."/>
            <person name="Silar P."/>
        </authorList>
    </citation>
    <scope>NUCLEOTIDE SEQUENCE [LARGE SCALE GENOMIC DNA]</scope>
    <source>
        <strain evidence="7">S / ATCC MYA-4624 / DSM 980 / FGSC 10383</strain>
    </source>
</reference>
<accession>A0A090CP90</accession>
<dbReference type="InParanoid" id="A0A090CP90"/>
<dbReference type="PANTHER" id="PTHR13501:SF10">
    <property type="entry name" value="LARGE RIBOSOMAL SUBUNIT PROTEIN UL22M"/>
    <property type="match status" value="1"/>
</dbReference>
<dbReference type="GO" id="GO:0003735">
    <property type="term" value="F:structural constituent of ribosome"/>
    <property type="evidence" value="ECO:0007669"/>
    <property type="project" value="InterPro"/>
</dbReference>